<dbReference type="InterPro" id="IPR002168">
    <property type="entry name" value="Lipase_GDXG_HIS_AS"/>
</dbReference>
<dbReference type="Pfam" id="PF07859">
    <property type="entry name" value="Abhydrolase_3"/>
    <property type="match status" value="1"/>
</dbReference>
<evidence type="ECO:0000256" key="1">
    <source>
        <dbReference type="ARBA" id="ARBA00010515"/>
    </source>
</evidence>
<gene>
    <name evidence="5" type="ORF">AB0I48_16070</name>
</gene>
<comment type="caution">
    <text evidence="5">The sequence shown here is derived from an EMBL/GenBank/DDBJ whole genome shotgun (WGS) entry which is preliminary data.</text>
</comment>
<dbReference type="PANTHER" id="PTHR48081:SF30">
    <property type="entry name" value="ACETYL-HYDROLASE LIPR-RELATED"/>
    <property type="match status" value="1"/>
</dbReference>
<dbReference type="EMBL" id="JBFAKC010000006">
    <property type="protein sequence ID" value="MEV0709077.1"/>
    <property type="molecule type" value="Genomic_DNA"/>
</dbReference>
<name>A0ABV3FUI6_9NOCA</name>
<dbReference type="GO" id="GO:0016787">
    <property type="term" value="F:hydrolase activity"/>
    <property type="evidence" value="ECO:0007669"/>
    <property type="project" value="UniProtKB-KW"/>
</dbReference>
<feature type="domain" description="Alpha/beta hydrolase fold-3" evidence="4">
    <location>
        <begin position="84"/>
        <end position="280"/>
    </location>
</feature>
<evidence type="ECO:0000259" key="4">
    <source>
        <dbReference type="Pfam" id="PF07859"/>
    </source>
</evidence>
<dbReference type="Proteomes" id="UP001551695">
    <property type="component" value="Unassembled WGS sequence"/>
</dbReference>
<organism evidence="5 6">
    <name type="scientific">Nocardia aurea</name>
    <dbReference type="NCBI Taxonomy" id="2144174"/>
    <lineage>
        <taxon>Bacteria</taxon>
        <taxon>Bacillati</taxon>
        <taxon>Actinomycetota</taxon>
        <taxon>Actinomycetes</taxon>
        <taxon>Mycobacteriales</taxon>
        <taxon>Nocardiaceae</taxon>
        <taxon>Nocardia</taxon>
    </lineage>
</organism>
<dbReference type="InterPro" id="IPR050300">
    <property type="entry name" value="GDXG_lipolytic_enzyme"/>
</dbReference>
<feature type="active site" evidence="3">
    <location>
        <position position="159"/>
    </location>
</feature>
<accession>A0ABV3FUI6</accession>
<evidence type="ECO:0000313" key="5">
    <source>
        <dbReference type="EMBL" id="MEV0709077.1"/>
    </source>
</evidence>
<comment type="similarity">
    <text evidence="1">Belongs to the 'GDXG' lipolytic enzyme family.</text>
</comment>
<dbReference type="PANTHER" id="PTHR48081">
    <property type="entry name" value="AB HYDROLASE SUPERFAMILY PROTEIN C4A8.06C"/>
    <property type="match status" value="1"/>
</dbReference>
<keyword evidence="6" id="KW-1185">Reference proteome</keyword>
<evidence type="ECO:0000256" key="2">
    <source>
        <dbReference type="ARBA" id="ARBA00022801"/>
    </source>
</evidence>
<dbReference type="RefSeq" id="WP_109528469.1">
    <property type="nucleotide sequence ID" value="NZ_JBEXKW010000041.1"/>
</dbReference>
<reference evidence="5 6" key="1">
    <citation type="submission" date="2024-06" db="EMBL/GenBank/DDBJ databases">
        <title>The Natural Products Discovery Center: Release of the First 8490 Sequenced Strains for Exploring Actinobacteria Biosynthetic Diversity.</title>
        <authorList>
            <person name="Kalkreuter E."/>
            <person name="Kautsar S.A."/>
            <person name="Yang D."/>
            <person name="Bader C.D."/>
            <person name="Teijaro C.N."/>
            <person name="Fluegel L."/>
            <person name="Davis C.M."/>
            <person name="Simpson J.R."/>
            <person name="Lauterbach L."/>
            <person name="Steele A.D."/>
            <person name="Gui C."/>
            <person name="Meng S."/>
            <person name="Li G."/>
            <person name="Viehrig K."/>
            <person name="Ye F."/>
            <person name="Su P."/>
            <person name="Kiefer A.F."/>
            <person name="Nichols A."/>
            <person name="Cepeda A.J."/>
            <person name="Yan W."/>
            <person name="Fan B."/>
            <person name="Jiang Y."/>
            <person name="Adhikari A."/>
            <person name="Zheng C.-J."/>
            <person name="Schuster L."/>
            <person name="Cowan T.M."/>
            <person name="Smanski M.J."/>
            <person name="Chevrette M.G."/>
            <person name="De Carvalho L.P.S."/>
            <person name="Shen B."/>
        </authorList>
    </citation>
    <scope>NUCLEOTIDE SEQUENCE [LARGE SCALE GENOMIC DNA]</scope>
    <source>
        <strain evidence="5 6">NPDC050403</strain>
    </source>
</reference>
<keyword evidence="2 5" id="KW-0378">Hydrolase</keyword>
<dbReference type="InterPro" id="IPR029058">
    <property type="entry name" value="AB_hydrolase_fold"/>
</dbReference>
<dbReference type="PROSITE" id="PS01174">
    <property type="entry name" value="LIPASE_GDXG_SER"/>
    <property type="match status" value="1"/>
</dbReference>
<evidence type="ECO:0000313" key="6">
    <source>
        <dbReference type="Proteomes" id="UP001551695"/>
    </source>
</evidence>
<dbReference type="PROSITE" id="PS01173">
    <property type="entry name" value="LIPASE_GDXG_HIS"/>
    <property type="match status" value="1"/>
</dbReference>
<proteinExistence type="inferred from homology"/>
<dbReference type="Gene3D" id="3.40.50.1820">
    <property type="entry name" value="alpha/beta hydrolase"/>
    <property type="match status" value="1"/>
</dbReference>
<protein>
    <submittedName>
        <fullName evidence="5">Alpha/beta hydrolase</fullName>
    </submittedName>
</protein>
<dbReference type="SUPFAM" id="SSF53474">
    <property type="entry name" value="alpha/beta-Hydrolases"/>
    <property type="match status" value="1"/>
</dbReference>
<dbReference type="InterPro" id="IPR013094">
    <property type="entry name" value="AB_hydrolase_3"/>
</dbReference>
<dbReference type="InterPro" id="IPR033140">
    <property type="entry name" value="Lipase_GDXG_put_SER_AS"/>
</dbReference>
<sequence>MRDFDIPLPLARAVLDPVFRVILNDRLPFAAQRVLMDVMSRAQPVPDDTVVRRLRLAGRPAERITSASTAIDGPRARAADSGAILYLHGGGYTVGSLTTHRSLAARLAHGTDCPVYVLDYRLAPEHPFPAALDDAETAFLELVREKGHRPERIAIAGDSAGGGLTLATAQRLVADHGLTPAALGLIAPWSDPNLIPDRERDLVVNRPWSRSCAAAYLGAGDGDVSGYAPLRGELHGLPPTYLQVDEGEMLYDQCLTLEAALRDAGVHVRFSRTRGLWHVAQLQAGLIGAAAAEVRELADFLREALQPVSVRDLG</sequence>
<evidence type="ECO:0000256" key="3">
    <source>
        <dbReference type="PROSITE-ProRule" id="PRU10038"/>
    </source>
</evidence>